<reference evidence="1 2" key="1">
    <citation type="journal article" date="2022" name="Nat. Ecol. Evol.">
        <title>A masculinizing supergene underlies an exaggerated male reproductive morph in a spider.</title>
        <authorList>
            <person name="Hendrickx F."/>
            <person name="De Corte Z."/>
            <person name="Sonet G."/>
            <person name="Van Belleghem S.M."/>
            <person name="Kostlbacher S."/>
            <person name="Vangestel C."/>
        </authorList>
    </citation>
    <scope>NUCLEOTIDE SEQUENCE [LARGE SCALE GENOMIC DNA]</scope>
    <source>
        <strain evidence="1">W744_W776</strain>
    </source>
</reference>
<gene>
    <name evidence="1" type="ORF">JTE90_028019</name>
</gene>
<dbReference type="EMBL" id="JAFNEN010000100">
    <property type="protein sequence ID" value="KAG8194705.1"/>
    <property type="molecule type" value="Genomic_DNA"/>
</dbReference>
<sequence length="98" mass="11200">MACTGIVFPWYWIRPLNLCQASFKRFENINRKKIHLLCFKNPTTGQCGTRQDLQFLISDAKRRRHIPGVIGRLLVPKARSHGPGCTLLTTVGNYRVCT</sequence>
<keyword evidence="2" id="KW-1185">Reference proteome</keyword>
<evidence type="ECO:0000313" key="1">
    <source>
        <dbReference type="EMBL" id="KAG8194705.1"/>
    </source>
</evidence>
<dbReference type="AlphaFoldDB" id="A0AAV6VFH1"/>
<organism evidence="1 2">
    <name type="scientific">Oedothorax gibbosus</name>
    <dbReference type="NCBI Taxonomy" id="931172"/>
    <lineage>
        <taxon>Eukaryota</taxon>
        <taxon>Metazoa</taxon>
        <taxon>Ecdysozoa</taxon>
        <taxon>Arthropoda</taxon>
        <taxon>Chelicerata</taxon>
        <taxon>Arachnida</taxon>
        <taxon>Araneae</taxon>
        <taxon>Araneomorphae</taxon>
        <taxon>Entelegynae</taxon>
        <taxon>Araneoidea</taxon>
        <taxon>Linyphiidae</taxon>
        <taxon>Erigoninae</taxon>
        <taxon>Oedothorax</taxon>
    </lineage>
</organism>
<proteinExistence type="predicted"/>
<evidence type="ECO:0000313" key="2">
    <source>
        <dbReference type="Proteomes" id="UP000827092"/>
    </source>
</evidence>
<comment type="caution">
    <text evidence="1">The sequence shown here is derived from an EMBL/GenBank/DDBJ whole genome shotgun (WGS) entry which is preliminary data.</text>
</comment>
<accession>A0AAV6VFH1</accession>
<dbReference type="Proteomes" id="UP000827092">
    <property type="component" value="Unassembled WGS sequence"/>
</dbReference>
<protein>
    <submittedName>
        <fullName evidence="1">Uncharacterized protein</fullName>
    </submittedName>
</protein>
<name>A0AAV6VFH1_9ARAC</name>